<evidence type="ECO:0000256" key="5">
    <source>
        <dbReference type="SAM" id="MobiDB-lite"/>
    </source>
</evidence>
<evidence type="ECO:0000313" key="8">
    <source>
        <dbReference type="EMBL" id="MFL9462839.1"/>
    </source>
</evidence>
<dbReference type="Pfam" id="PF01385">
    <property type="entry name" value="OrfB_IS605"/>
    <property type="match status" value="1"/>
</dbReference>
<dbReference type="NCBIfam" id="NF040570">
    <property type="entry name" value="guided_TnpB"/>
    <property type="match status" value="1"/>
</dbReference>
<keyword evidence="4" id="KW-0233">DNA recombination</keyword>
<keyword evidence="8" id="KW-0255">Endonuclease</keyword>
<organism evidence="8 9">
    <name type="scientific">Scytonema tolypothrichoides VB-61278_2</name>
    <dbReference type="NCBI Taxonomy" id="3232314"/>
    <lineage>
        <taxon>Bacteria</taxon>
        <taxon>Bacillati</taxon>
        <taxon>Cyanobacteriota</taxon>
        <taxon>Cyanophyceae</taxon>
        <taxon>Nostocales</taxon>
        <taxon>Scytonemataceae</taxon>
        <taxon>Scytonema</taxon>
    </lineage>
</organism>
<comment type="caution">
    <text evidence="8">The sequence shown here is derived from an EMBL/GenBank/DDBJ whole genome shotgun (WGS) entry which is preliminary data.</text>
</comment>
<sequence length="468" mass="53616">MATRRYTFRLYPNKERETKMLQARRDHAYLYNACIAHRRYEWKANKKNVTYLEQQNCLPEFKKEWVEFDYLHSQAMQATVKRVDLAYNSFFKGLRKKPKFKSIHKYSGWTYPAKSGWKANTEGEHGTVTLNDLGITVRMRGKAKDWGIPTTLTISYKPSKNQWFASFSVDIEVEAPKFGSESDLKYEKIVAFDLGTATALTLYDGREFAEVKNPQFTKKAELQIKHLSKALRRKRAPNHKKKVKASRRWQKARKQISKLQAKVATQRKDWQHKITSDIASRYDIGVTEELNTKGMTRKAKKGSKREARRMESSTRQTSRKKQKAGLNKSILSVGFGALNQMIAYKIEHKGGLMIVLPTKEIKPSQRCPSCGKVNKEWAELSNRHHVCECGFEIARDRGSAMVMYNVATNQQTGFGTSLADCGCFSTTSGSKKRKQTGSMKHLGQVKRQKRSQVGDGVFFETPSAYAAE</sequence>
<feature type="domain" description="Cas12f1-like TNB" evidence="7">
    <location>
        <begin position="335"/>
        <end position="401"/>
    </location>
</feature>
<evidence type="ECO:0000256" key="2">
    <source>
        <dbReference type="ARBA" id="ARBA00022578"/>
    </source>
</evidence>
<keyword evidence="3" id="KW-0238">DNA-binding</keyword>
<dbReference type="Pfam" id="PF07282">
    <property type="entry name" value="Cas12f1-like_TNB"/>
    <property type="match status" value="1"/>
</dbReference>
<reference evidence="8 9" key="1">
    <citation type="submission" date="2024-07" db="EMBL/GenBank/DDBJ databases">
        <authorList>
            <person name="Tripathy S."/>
        </authorList>
    </citation>
    <scope>NUCLEOTIDE SEQUENCE [LARGE SCALE GENOMIC DNA]</scope>
    <source>
        <strain evidence="8 9">VB-61278_2</strain>
    </source>
</reference>
<dbReference type="InterPro" id="IPR001959">
    <property type="entry name" value="Transposase"/>
</dbReference>
<dbReference type="EMBL" id="JBFQGM010000007">
    <property type="protein sequence ID" value="MFL9462839.1"/>
    <property type="molecule type" value="Genomic_DNA"/>
</dbReference>
<keyword evidence="9" id="KW-1185">Reference proteome</keyword>
<evidence type="ECO:0000259" key="7">
    <source>
        <dbReference type="Pfam" id="PF07282"/>
    </source>
</evidence>
<dbReference type="Proteomes" id="UP001628874">
    <property type="component" value="Unassembled WGS sequence"/>
</dbReference>
<keyword evidence="8" id="KW-0378">Hydrolase</keyword>
<feature type="region of interest" description="Disordered" evidence="5">
    <location>
        <begin position="293"/>
        <end position="325"/>
    </location>
</feature>
<feature type="region of interest" description="Disordered" evidence="5">
    <location>
        <begin position="427"/>
        <end position="455"/>
    </location>
</feature>
<evidence type="ECO:0000256" key="3">
    <source>
        <dbReference type="ARBA" id="ARBA00023125"/>
    </source>
</evidence>
<evidence type="ECO:0000256" key="4">
    <source>
        <dbReference type="ARBA" id="ARBA00023172"/>
    </source>
</evidence>
<dbReference type="InterPro" id="IPR010095">
    <property type="entry name" value="Cas12f1-like_TNB"/>
</dbReference>
<dbReference type="RefSeq" id="WP_202048624.1">
    <property type="nucleotide sequence ID" value="NZ_JBFQGM010000007.1"/>
</dbReference>
<gene>
    <name evidence="8" type="ORF">AB0759_19710</name>
</gene>
<feature type="region of interest" description="Disordered" evidence="5">
    <location>
        <begin position="232"/>
        <end position="251"/>
    </location>
</feature>
<dbReference type="GO" id="GO:0004519">
    <property type="term" value="F:endonuclease activity"/>
    <property type="evidence" value="ECO:0007669"/>
    <property type="project" value="UniProtKB-KW"/>
</dbReference>
<comment type="similarity">
    <text evidence="1">In the C-terminal section; belongs to the transposase 35 family.</text>
</comment>
<evidence type="ECO:0000256" key="1">
    <source>
        <dbReference type="ARBA" id="ARBA00008761"/>
    </source>
</evidence>
<proteinExistence type="inferred from homology"/>
<feature type="domain" description="Probable transposase IS891/IS1136/IS1341" evidence="6">
    <location>
        <begin position="171"/>
        <end position="297"/>
    </location>
</feature>
<keyword evidence="2" id="KW-0815">Transposition</keyword>
<keyword evidence="8" id="KW-0540">Nuclease</keyword>
<evidence type="ECO:0000259" key="6">
    <source>
        <dbReference type="Pfam" id="PF01385"/>
    </source>
</evidence>
<accession>A0ABW8WP33</accession>
<protein>
    <submittedName>
        <fullName evidence="8">RNA-guided endonuclease InsQ/TnpB family protein</fullName>
    </submittedName>
</protein>
<evidence type="ECO:0000313" key="9">
    <source>
        <dbReference type="Proteomes" id="UP001628874"/>
    </source>
</evidence>
<name>A0ABW8WP33_9CYAN</name>